<dbReference type="AlphaFoldDB" id="A0AAU7VKE8"/>
<dbReference type="InterPro" id="IPR036390">
    <property type="entry name" value="WH_DNA-bd_sf"/>
</dbReference>
<dbReference type="EMBL" id="CP158367">
    <property type="protein sequence ID" value="XBX74452.1"/>
    <property type="molecule type" value="Genomic_DNA"/>
</dbReference>
<proteinExistence type="predicted"/>
<organism evidence="1">
    <name type="scientific">Proteinivorax tanatarense</name>
    <dbReference type="NCBI Taxonomy" id="1260629"/>
    <lineage>
        <taxon>Bacteria</taxon>
        <taxon>Bacillati</taxon>
        <taxon>Bacillota</taxon>
        <taxon>Clostridia</taxon>
        <taxon>Eubacteriales</taxon>
        <taxon>Proteinivoracaceae</taxon>
        <taxon>Proteinivorax</taxon>
    </lineage>
</organism>
<sequence length="209" mass="24096">MTENTKVTDKGRIVMHEGSRVLIVSSEEDVQVMSSPQRQRIFKLLNMEGVPLHGKEIGDRLGVKPASAHFHLKKLEKIGAVKQSHTEVVNGITARYYEATADYFILDEDFLNEIDDAFTKQKLLLLRKTFDTFRDDFISSLHQIMKEEQTGVQKESKLHLLLDFMVYLSTEDEEMLQKEMQEIFSKYKKPASGKKAHSVLFSINKTEKK</sequence>
<dbReference type="InterPro" id="IPR011991">
    <property type="entry name" value="ArsR-like_HTH"/>
</dbReference>
<dbReference type="Pfam" id="PF12840">
    <property type="entry name" value="HTH_20"/>
    <property type="match status" value="1"/>
</dbReference>
<evidence type="ECO:0000313" key="1">
    <source>
        <dbReference type="EMBL" id="XBX74452.1"/>
    </source>
</evidence>
<dbReference type="SUPFAM" id="SSF46785">
    <property type="entry name" value="Winged helix' DNA-binding domain"/>
    <property type="match status" value="1"/>
</dbReference>
<reference evidence="1" key="2">
    <citation type="submission" date="2024-06" db="EMBL/GenBank/DDBJ databases">
        <authorList>
            <person name="Petrova K.O."/>
            <person name="Toshchakov S.V."/>
            <person name="Boltjanskaja Y.V."/>
            <person name="Kevbrin V."/>
        </authorList>
    </citation>
    <scope>NUCLEOTIDE SEQUENCE</scope>
    <source>
        <strain evidence="1">Z-910T</strain>
    </source>
</reference>
<dbReference type="RefSeq" id="WP_350343204.1">
    <property type="nucleotide sequence ID" value="NZ_CP158367.1"/>
</dbReference>
<protein>
    <submittedName>
        <fullName evidence="1">Winged helix-turn-helix domain-containing protein</fullName>
    </submittedName>
</protein>
<gene>
    <name evidence="1" type="ORF">PRVXT_002494</name>
</gene>
<dbReference type="CDD" id="cd00090">
    <property type="entry name" value="HTH_ARSR"/>
    <property type="match status" value="1"/>
</dbReference>
<name>A0AAU7VKE8_9FIRM</name>
<accession>A0AAU7VKE8</accession>
<dbReference type="Gene3D" id="1.10.10.10">
    <property type="entry name" value="Winged helix-like DNA-binding domain superfamily/Winged helix DNA-binding domain"/>
    <property type="match status" value="1"/>
</dbReference>
<dbReference type="InterPro" id="IPR036388">
    <property type="entry name" value="WH-like_DNA-bd_sf"/>
</dbReference>
<reference evidence="1" key="1">
    <citation type="journal article" date="2013" name="Extremophiles">
        <title>Proteinivorax tanatarense gen. nov., sp. nov., an anaerobic, haloalkaliphilic, proteolytic bacterium isolated from a decaying algal bloom, and proposal of Proteinivoraceae fam. nov.</title>
        <authorList>
            <person name="Kevbrin V."/>
            <person name="Boltyanskaya Y."/>
            <person name="Zhilina T."/>
            <person name="Kolganova T."/>
            <person name="Lavrentjeva E."/>
            <person name="Kuznetsov B."/>
        </authorList>
    </citation>
    <scope>NUCLEOTIDE SEQUENCE</scope>
    <source>
        <strain evidence="1">Z-910T</strain>
    </source>
</reference>